<name>A0A9D4N6U4_DREPO</name>
<organism evidence="2 3">
    <name type="scientific">Dreissena polymorpha</name>
    <name type="common">Zebra mussel</name>
    <name type="synonym">Mytilus polymorpha</name>
    <dbReference type="NCBI Taxonomy" id="45954"/>
    <lineage>
        <taxon>Eukaryota</taxon>
        <taxon>Metazoa</taxon>
        <taxon>Spiralia</taxon>
        <taxon>Lophotrochozoa</taxon>
        <taxon>Mollusca</taxon>
        <taxon>Bivalvia</taxon>
        <taxon>Autobranchia</taxon>
        <taxon>Heteroconchia</taxon>
        <taxon>Euheterodonta</taxon>
        <taxon>Imparidentia</taxon>
        <taxon>Neoheterodontei</taxon>
        <taxon>Myida</taxon>
        <taxon>Dreissenoidea</taxon>
        <taxon>Dreissenidae</taxon>
        <taxon>Dreissena</taxon>
    </lineage>
</organism>
<evidence type="ECO:0000313" key="3">
    <source>
        <dbReference type="Proteomes" id="UP000828390"/>
    </source>
</evidence>
<gene>
    <name evidence="2" type="ORF">DPMN_012336</name>
</gene>
<dbReference type="Proteomes" id="UP000828390">
    <property type="component" value="Unassembled WGS sequence"/>
</dbReference>
<reference evidence="2" key="2">
    <citation type="submission" date="2020-11" db="EMBL/GenBank/DDBJ databases">
        <authorList>
            <person name="McCartney M.A."/>
            <person name="Auch B."/>
            <person name="Kono T."/>
            <person name="Mallez S."/>
            <person name="Becker A."/>
            <person name="Gohl D.M."/>
            <person name="Silverstein K.A.T."/>
            <person name="Koren S."/>
            <person name="Bechman K.B."/>
            <person name="Herman A."/>
            <person name="Abrahante J.E."/>
            <person name="Garbe J."/>
        </authorList>
    </citation>
    <scope>NUCLEOTIDE SEQUENCE</scope>
    <source>
        <strain evidence="2">Duluth1</strain>
        <tissue evidence="2">Whole animal</tissue>
    </source>
</reference>
<dbReference type="AlphaFoldDB" id="A0A9D4N6U4"/>
<sequence length="135" mass="15226">MATDDFAEYSCDGDVNNDDNAADDDDVDYSPLDKSESHTESLVYPEQGTVTIYMEESSNAIQEDGDKEQVEMGKSSIPLVNVQKEIIHVATSKKTNEGKRIWDKIHVCIYPKLARHLEQVHGNELEVLTNINCYM</sequence>
<keyword evidence="3" id="KW-1185">Reference proteome</keyword>
<protein>
    <submittedName>
        <fullName evidence="2">Uncharacterized protein</fullName>
    </submittedName>
</protein>
<feature type="region of interest" description="Disordered" evidence="1">
    <location>
        <begin position="1"/>
        <end position="41"/>
    </location>
</feature>
<dbReference type="EMBL" id="JAIWYP010000001">
    <property type="protein sequence ID" value="KAH3888304.1"/>
    <property type="molecule type" value="Genomic_DNA"/>
</dbReference>
<evidence type="ECO:0000256" key="1">
    <source>
        <dbReference type="SAM" id="MobiDB-lite"/>
    </source>
</evidence>
<reference evidence="2" key="1">
    <citation type="journal article" date="2019" name="bioRxiv">
        <title>The Genome of the Zebra Mussel, Dreissena polymorpha: A Resource for Invasive Species Research.</title>
        <authorList>
            <person name="McCartney M.A."/>
            <person name="Auch B."/>
            <person name="Kono T."/>
            <person name="Mallez S."/>
            <person name="Zhang Y."/>
            <person name="Obille A."/>
            <person name="Becker A."/>
            <person name="Abrahante J.E."/>
            <person name="Garbe J."/>
            <person name="Badalamenti J.P."/>
            <person name="Herman A."/>
            <person name="Mangelson H."/>
            <person name="Liachko I."/>
            <person name="Sullivan S."/>
            <person name="Sone E.D."/>
            <person name="Koren S."/>
            <person name="Silverstein K.A.T."/>
            <person name="Beckman K.B."/>
            <person name="Gohl D.M."/>
        </authorList>
    </citation>
    <scope>NUCLEOTIDE SEQUENCE</scope>
    <source>
        <strain evidence="2">Duluth1</strain>
        <tissue evidence="2">Whole animal</tissue>
    </source>
</reference>
<evidence type="ECO:0000313" key="2">
    <source>
        <dbReference type="EMBL" id="KAH3888304.1"/>
    </source>
</evidence>
<proteinExistence type="predicted"/>
<feature type="compositionally biased region" description="Acidic residues" evidence="1">
    <location>
        <begin position="15"/>
        <end position="28"/>
    </location>
</feature>
<comment type="caution">
    <text evidence="2">The sequence shown here is derived from an EMBL/GenBank/DDBJ whole genome shotgun (WGS) entry which is preliminary data.</text>
</comment>
<accession>A0A9D4N6U4</accession>